<keyword evidence="2" id="KW-1133">Transmembrane helix</keyword>
<dbReference type="OrthoDB" id="2100241at2759"/>
<accession>A0A4P9VX34</accession>
<reference evidence="4" key="1">
    <citation type="journal article" date="2018" name="Nat. Microbiol.">
        <title>Leveraging single-cell genomics to expand the fungal tree of life.</title>
        <authorList>
            <person name="Ahrendt S.R."/>
            <person name="Quandt C.A."/>
            <person name="Ciobanu D."/>
            <person name="Clum A."/>
            <person name="Salamov A."/>
            <person name="Andreopoulos B."/>
            <person name="Cheng J.F."/>
            <person name="Woyke T."/>
            <person name="Pelin A."/>
            <person name="Henrissat B."/>
            <person name="Reynolds N.K."/>
            <person name="Benny G.L."/>
            <person name="Smith M.E."/>
            <person name="James T.Y."/>
            <person name="Grigoriev I.V."/>
        </authorList>
    </citation>
    <scope>NUCLEOTIDE SEQUENCE [LARGE SCALE GENOMIC DNA]</scope>
</reference>
<name>A0A4P9VX34_9FUNG</name>
<dbReference type="AlphaFoldDB" id="A0A4P9VX34"/>
<protein>
    <submittedName>
        <fullName evidence="3">PhoD-like phosphatase-domain-containing protein</fullName>
    </submittedName>
</protein>
<keyword evidence="2" id="KW-0472">Membrane</keyword>
<feature type="region of interest" description="Disordered" evidence="1">
    <location>
        <begin position="1"/>
        <end position="32"/>
    </location>
</feature>
<keyword evidence="4" id="KW-1185">Reference proteome</keyword>
<dbReference type="EMBL" id="ML001244">
    <property type="protein sequence ID" value="RKO83435.1"/>
    <property type="molecule type" value="Genomic_DNA"/>
</dbReference>
<dbReference type="PANTHER" id="PTHR43606:SF2">
    <property type="entry name" value="ALKALINE PHOSPHATASE FAMILY PROTEIN (AFU_ORTHOLOGUE AFUA_5G03860)"/>
    <property type="match status" value="1"/>
</dbReference>
<evidence type="ECO:0000256" key="1">
    <source>
        <dbReference type="SAM" id="MobiDB-lite"/>
    </source>
</evidence>
<dbReference type="PANTHER" id="PTHR43606">
    <property type="entry name" value="PHOSPHATASE, PUTATIVE (AFU_ORTHOLOGUE AFUA_6G08710)-RELATED"/>
    <property type="match status" value="1"/>
</dbReference>
<proteinExistence type="predicted"/>
<dbReference type="Gene3D" id="2.60.40.380">
    <property type="entry name" value="Purple acid phosphatase-like, N-terminal"/>
    <property type="match status" value="1"/>
</dbReference>
<evidence type="ECO:0000313" key="4">
    <source>
        <dbReference type="Proteomes" id="UP000269721"/>
    </source>
</evidence>
<dbReference type="Proteomes" id="UP000269721">
    <property type="component" value="Unassembled WGS sequence"/>
</dbReference>
<sequence length="288" mass="31877">MDPRPIIPALARTRSRPPSRPPTPQRADAELDMDENSALISPTPASRALRHRRVASNSEPGLAYQLLRGAGGTPRLGFRAFLLERKKRCAFLAAITLANLTLFLLVVDYTFSEFLFRKHRDLTLTRLGVIGPSSANIFLRSPKHTAVRVEYRRDSPNSDTWLPGPAVSTSEETDFTASVAVDGLEPGTRYKYRWVGADGARVFSSVEEEHLGFKTAPAVGSKGKFTFAYTSCVKPDFPYGVKGVRGFYEISKVRDLSFVLFLGDLVYAGPFASPYLLLDCSLKGRRLD</sequence>
<evidence type="ECO:0000313" key="3">
    <source>
        <dbReference type="EMBL" id="RKO83435.1"/>
    </source>
</evidence>
<organism evidence="3 4">
    <name type="scientific">Blyttiomyces helicus</name>
    <dbReference type="NCBI Taxonomy" id="388810"/>
    <lineage>
        <taxon>Eukaryota</taxon>
        <taxon>Fungi</taxon>
        <taxon>Fungi incertae sedis</taxon>
        <taxon>Chytridiomycota</taxon>
        <taxon>Chytridiomycota incertae sedis</taxon>
        <taxon>Chytridiomycetes</taxon>
        <taxon>Chytridiomycetes incertae sedis</taxon>
        <taxon>Blyttiomyces</taxon>
    </lineage>
</organism>
<dbReference type="InterPro" id="IPR052900">
    <property type="entry name" value="Phospholipid_Metab_Enz"/>
</dbReference>
<evidence type="ECO:0000256" key="2">
    <source>
        <dbReference type="SAM" id="Phobius"/>
    </source>
</evidence>
<keyword evidence="2" id="KW-0812">Transmembrane</keyword>
<feature type="transmembrane region" description="Helical" evidence="2">
    <location>
        <begin position="89"/>
        <end position="111"/>
    </location>
</feature>
<gene>
    <name evidence="3" type="ORF">BDK51DRAFT_49963</name>
</gene>